<dbReference type="EMBL" id="CP000302">
    <property type="protein sequence ID" value="ABE54830.1"/>
    <property type="molecule type" value="Genomic_DNA"/>
</dbReference>
<protein>
    <recommendedName>
        <fullName evidence="1">YqcC-like domain-containing protein</fullName>
    </recommendedName>
</protein>
<organism evidence="2 3">
    <name type="scientific">Shewanella denitrificans (strain OS217 / ATCC BAA-1090 / DSM 15013)</name>
    <dbReference type="NCBI Taxonomy" id="318161"/>
    <lineage>
        <taxon>Bacteria</taxon>
        <taxon>Pseudomonadati</taxon>
        <taxon>Pseudomonadota</taxon>
        <taxon>Gammaproteobacteria</taxon>
        <taxon>Alteromonadales</taxon>
        <taxon>Shewanellaceae</taxon>
        <taxon>Shewanella</taxon>
    </lineage>
</organism>
<dbReference type="GO" id="GO:0044010">
    <property type="term" value="P:single-species biofilm formation"/>
    <property type="evidence" value="ECO:0007669"/>
    <property type="project" value="TreeGrafter"/>
</dbReference>
<dbReference type="AlphaFoldDB" id="Q12NZ6"/>
<sequence length="106" mass="11902">MPYSRCKTHLVRLEALLKQQNLWSDSEPSPAALASTAPFSCDTMAFEEWLQFIFIPKLGAIVDAKQPLPSQMHLAPMASQVWQANPVYQPIIEQLIAMDDFINAAK</sequence>
<reference evidence="2 3" key="1">
    <citation type="submission" date="2006-03" db="EMBL/GenBank/DDBJ databases">
        <title>Complete sequence of Shewanella denitrificans OS217.</title>
        <authorList>
            <consortium name="US DOE Joint Genome Institute"/>
            <person name="Copeland A."/>
            <person name="Lucas S."/>
            <person name="Lapidus A."/>
            <person name="Barry K."/>
            <person name="Detter J.C."/>
            <person name="Glavina del Rio T."/>
            <person name="Hammon N."/>
            <person name="Israni S."/>
            <person name="Dalin E."/>
            <person name="Tice H."/>
            <person name="Pitluck S."/>
            <person name="Brettin T."/>
            <person name="Bruce D."/>
            <person name="Han C."/>
            <person name="Tapia R."/>
            <person name="Gilna P."/>
            <person name="Kiss H."/>
            <person name="Schmutz J."/>
            <person name="Larimer F."/>
            <person name="Land M."/>
            <person name="Hauser L."/>
            <person name="Kyrpides N."/>
            <person name="Lykidis A."/>
            <person name="Richardson P."/>
        </authorList>
    </citation>
    <scope>NUCLEOTIDE SEQUENCE [LARGE SCALE GENOMIC DNA]</scope>
    <source>
        <strain evidence="3">OS217 / ATCC BAA-1090 / DSM 15013</strain>
    </source>
</reference>
<dbReference type="InterPro" id="IPR023376">
    <property type="entry name" value="YqcC-like_dom"/>
</dbReference>
<dbReference type="Gene3D" id="1.20.1440.40">
    <property type="entry name" value="YqcC-like"/>
    <property type="match status" value="1"/>
</dbReference>
<accession>Q12NZ6</accession>
<name>Q12NZ6_SHEDO</name>
<evidence type="ECO:0000313" key="3">
    <source>
        <dbReference type="Proteomes" id="UP000001982"/>
    </source>
</evidence>
<dbReference type="SUPFAM" id="SSF158452">
    <property type="entry name" value="YqcC-like"/>
    <property type="match status" value="1"/>
</dbReference>
<dbReference type="Pfam" id="PF04287">
    <property type="entry name" value="DUF446"/>
    <property type="match status" value="1"/>
</dbReference>
<keyword evidence="3" id="KW-1185">Reference proteome</keyword>
<dbReference type="PIRSF" id="PIRSF006257">
    <property type="entry name" value="UCP006257"/>
    <property type="match status" value="1"/>
</dbReference>
<dbReference type="InterPro" id="IPR007384">
    <property type="entry name" value="UCP006257"/>
</dbReference>
<dbReference type="InterPro" id="IPR036814">
    <property type="entry name" value="YqcC-like_sf"/>
</dbReference>
<dbReference type="KEGG" id="sdn:Sden_1545"/>
<gene>
    <name evidence="2" type="ordered locus">Sden_1545</name>
</gene>
<dbReference type="Proteomes" id="UP000001982">
    <property type="component" value="Chromosome"/>
</dbReference>
<dbReference type="HOGENOM" id="CLU_130358_0_0_6"/>
<dbReference type="STRING" id="318161.Sden_1545"/>
<dbReference type="PANTHER" id="PTHR39586">
    <property type="entry name" value="CYTOPLASMIC PROTEIN-RELATED"/>
    <property type="match status" value="1"/>
</dbReference>
<proteinExistence type="predicted"/>
<evidence type="ECO:0000313" key="2">
    <source>
        <dbReference type="EMBL" id="ABE54830.1"/>
    </source>
</evidence>
<dbReference type="eggNOG" id="COG3098">
    <property type="taxonomic scope" value="Bacteria"/>
</dbReference>
<dbReference type="PANTHER" id="PTHR39586:SF1">
    <property type="entry name" value="CYTOPLASMIC PROTEIN"/>
    <property type="match status" value="1"/>
</dbReference>
<dbReference type="RefSeq" id="WP_011495988.1">
    <property type="nucleotide sequence ID" value="NC_007954.1"/>
</dbReference>
<evidence type="ECO:0000259" key="1">
    <source>
        <dbReference type="Pfam" id="PF04287"/>
    </source>
</evidence>
<dbReference type="OrthoDB" id="8794567at2"/>
<feature type="domain" description="YqcC-like" evidence="1">
    <location>
        <begin position="6"/>
        <end position="100"/>
    </location>
</feature>